<dbReference type="SUPFAM" id="SSF47336">
    <property type="entry name" value="ACP-like"/>
    <property type="match status" value="1"/>
</dbReference>
<dbReference type="SMART" id="SM00823">
    <property type="entry name" value="PKS_PP"/>
    <property type="match status" value="1"/>
</dbReference>
<dbReference type="OrthoDB" id="4726421at2"/>
<protein>
    <submittedName>
        <fullName evidence="4">Polyketide synthase PksL</fullName>
    </submittedName>
</protein>
<dbReference type="InterPro" id="IPR036736">
    <property type="entry name" value="ACP-like_sf"/>
</dbReference>
<dbReference type="RefSeq" id="WP_103959341.1">
    <property type="nucleotide sequence ID" value="NZ_FNVT01000009.1"/>
</dbReference>
<gene>
    <name evidence="4" type="ORF">SAMN05444920_10974</name>
</gene>
<feature type="domain" description="Carrier" evidence="3">
    <location>
        <begin position="7"/>
        <end position="84"/>
    </location>
</feature>
<name>A0A1H6EDY8_9ACTN</name>
<evidence type="ECO:0000313" key="5">
    <source>
        <dbReference type="Proteomes" id="UP000236732"/>
    </source>
</evidence>
<dbReference type="Pfam" id="PF00550">
    <property type="entry name" value="PP-binding"/>
    <property type="match status" value="1"/>
</dbReference>
<dbReference type="InterPro" id="IPR006162">
    <property type="entry name" value="Ppantetheine_attach_site"/>
</dbReference>
<reference evidence="4 5" key="1">
    <citation type="submission" date="2016-10" db="EMBL/GenBank/DDBJ databases">
        <authorList>
            <person name="de Groot N.N."/>
        </authorList>
    </citation>
    <scope>NUCLEOTIDE SEQUENCE [LARGE SCALE GENOMIC DNA]</scope>
    <source>
        <strain evidence="4 5">CGMCC 4.7037</strain>
    </source>
</reference>
<dbReference type="Proteomes" id="UP000236732">
    <property type="component" value="Unassembled WGS sequence"/>
</dbReference>
<dbReference type="GO" id="GO:0031177">
    <property type="term" value="F:phosphopantetheine binding"/>
    <property type="evidence" value="ECO:0007669"/>
    <property type="project" value="InterPro"/>
</dbReference>
<evidence type="ECO:0000256" key="1">
    <source>
        <dbReference type="ARBA" id="ARBA00022450"/>
    </source>
</evidence>
<keyword evidence="1" id="KW-0596">Phosphopantetheine</keyword>
<organism evidence="4 5">
    <name type="scientific">Nonomuraea solani</name>
    <dbReference type="NCBI Taxonomy" id="1144553"/>
    <lineage>
        <taxon>Bacteria</taxon>
        <taxon>Bacillati</taxon>
        <taxon>Actinomycetota</taxon>
        <taxon>Actinomycetes</taxon>
        <taxon>Streptosporangiales</taxon>
        <taxon>Streptosporangiaceae</taxon>
        <taxon>Nonomuraea</taxon>
    </lineage>
</organism>
<proteinExistence type="predicted"/>
<dbReference type="InterPro" id="IPR020806">
    <property type="entry name" value="PKS_PP-bd"/>
</dbReference>
<evidence type="ECO:0000259" key="3">
    <source>
        <dbReference type="PROSITE" id="PS50075"/>
    </source>
</evidence>
<accession>A0A1H6EDY8</accession>
<sequence length="89" mass="9860">MTMTVQEQTNEIRGALRAHIAEVLYVEPDEVGEDTAFRDLGLDSVLGVELIGTINREYGLKEEADVLYQHSTLSELTTYIAGKTAQEDS</sequence>
<dbReference type="PROSITE" id="PS50075">
    <property type="entry name" value="CARRIER"/>
    <property type="match status" value="1"/>
</dbReference>
<dbReference type="InterPro" id="IPR009081">
    <property type="entry name" value="PP-bd_ACP"/>
</dbReference>
<dbReference type="SMART" id="SM01294">
    <property type="entry name" value="PKS_PP_betabranch"/>
    <property type="match status" value="1"/>
</dbReference>
<evidence type="ECO:0000313" key="4">
    <source>
        <dbReference type="EMBL" id="SEG95473.1"/>
    </source>
</evidence>
<keyword evidence="5" id="KW-1185">Reference proteome</keyword>
<dbReference type="EMBL" id="FNVT01000009">
    <property type="protein sequence ID" value="SEG95473.1"/>
    <property type="molecule type" value="Genomic_DNA"/>
</dbReference>
<dbReference type="PROSITE" id="PS00012">
    <property type="entry name" value="PHOSPHOPANTETHEINE"/>
    <property type="match status" value="1"/>
</dbReference>
<keyword evidence="2" id="KW-0597">Phosphoprotein</keyword>
<dbReference type="AlphaFoldDB" id="A0A1H6EDY8"/>
<dbReference type="Gene3D" id="1.10.1200.10">
    <property type="entry name" value="ACP-like"/>
    <property type="match status" value="1"/>
</dbReference>
<evidence type="ECO:0000256" key="2">
    <source>
        <dbReference type="ARBA" id="ARBA00022553"/>
    </source>
</evidence>